<evidence type="ECO:0000313" key="2">
    <source>
        <dbReference type="EMBL" id="CAB4154960.1"/>
    </source>
</evidence>
<dbReference type="InterPro" id="IPR055731">
    <property type="entry name" value="Pam3_gp33-like"/>
</dbReference>
<organism evidence="2">
    <name type="scientific">uncultured Caudovirales phage</name>
    <dbReference type="NCBI Taxonomy" id="2100421"/>
    <lineage>
        <taxon>Viruses</taxon>
        <taxon>Duplodnaviria</taxon>
        <taxon>Heunggongvirae</taxon>
        <taxon>Uroviricota</taxon>
        <taxon>Caudoviricetes</taxon>
        <taxon>Peduoviridae</taxon>
        <taxon>Maltschvirus</taxon>
        <taxon>Maltschvirus maltsch</taxon>
    </lineage>
</organism>
<proteinExistence type="predicted"/>
<reference evidence="2" key="1">
    <citation type="submission" date="2020-04" db="EMBL/GenBank/DDBJ databases">
        <authorList>
            <person name="Chiriac C."/>
            <person name="Salcher M."/>
            <person name="Ghai R."/>
            <person name="Kavagutti S V."/>
        </authorList>
    </citation>
    <scope>NUCLEOTIDE SEQUENCE</scope>
</reference>
<keyword evidence="1" id="KW-0175">Coiled coil</keyword>
<feature type="coiled-coil region" evidence="1">
    <location>
        <begin position="8"/>
        <end position="49"/>
    </location>
</feature>
<accession>A0A6J5N603</accession>
<gene>
    <name evidence="2" type="ORF">UFOVP654_50</name>
</gene>
<dbReference type="Pfam" id="PF23984">
    <property type="entry name" value="DUF7307"/>
    <property type="match status" value="1"/>
</dbReference>
<name>A0A6J5N603_9CAUD</name>
<dbReference type="EMBL" id="LR796614">
    <property type="protein sequence ID" value="CAB4154960.1"/>
    <property type="molecule type" value="Genomic_DNA"/>
</dbReference>
<protein>
    <submittedName>
        <fullName evidence="2">Uncharacterized protein</fullName>
    </submittedName>
</protein>
<sequence length="134" mass="15475">MTEITVPMDKLARIYRKIKTEIDTLTQEYDNKLETLKAQQDELKFAMKDQMQALGVKSVQTAFGTVAMIHKTRYSTQDWDSFKKFIVEHDVVDLLEKRIAQTNMARFLEENPGSVPPGLNSFSDFEIRVTKPSK</sequence>
<evidence type="ECO:0000256" key="1">
    <source>
        <dbReference type="SAM" id="Coils"/>
    </source>
</evidence>
<dbReference type="SUPFAM" id="SSF161266">
    <property type="entry name" value="Gam-like"/>
    <property type="match status" value="1"/>
</dbReference>